<dbReference type="Pfam" id="PF02736">
    <property type="entry name" value="Myosin_N"/>
    <property type="match status" value="1"/>
</dbReference>
<accession>A0ABQ5FCE9</accession>
<dbReference type="PROSITE" id="PS51844">
    <property type="entry name" value="SH3_LIKE"/>
    <property type="match status" value="1"/>
</dbReference>
<dbReference type="InterPro" id="IPR004009">
    <property type="entry name" value="SH3_Myosin"/>
</dbReference>
<reference evidence="4" key="1">
    <citation type="journal article" date="2022" name="Int. J. Mol. Sci.">
        <title>Draft Genome of Tanacetum Coccineum: Genomic Comparison of Closely Related Tanacetum-Family Plants.</title>
        <authorList>
            <person name="Yamashiro T."/>
            <person name="Shiraishi A."/>
            <person name="Nakayama K."/>
            <person name="Satake H."/>
        </authorList>
    </citation>
    <scope>NUCLEOTIDE SEQUENCE</scope>
</reference>
<evidence type="ECO:0000256" key="2">
    <source>
        <dbReference type="ARBA" id="ARBA00022840"/>
    </source>
</evidence>
<feature type="domain" description="Myosin N-terminal SH3-like" evidence="3">
    <location>
        <begin position="188"/>
        <end position="241"/>
    </location>
</feature>
<proteinExistence type="predicted"/>
<organism evidence="4 5">
    <name type="scientific">Tanacetum coccineum</name>
    <dbReference type="NCBI Taxonomy" id="301880"/>
    <lineage>
        <taxon>Eukaryota</taxon>
        <taxon>Viridiplantae</taxon>
        <taxon>Streptophyta</taxon>
        <taxon>Embryophyta</taxon>
        <taxon>Tracheophyta</taxon>
        <taxon>Spermatophyta</taxon>
        <taxon>Magnoliopsida</taxon>
        <taxon>eudicotyledons</taxon>
        <taxon>Gunneridae</taxon>
        <taxon>Pentapetalae</taxon>
        <taxon>asterids</taxon>
        <taxon>campanulids</taxon>
        <taxon>Asterales</taxon>
        <taxon>Asteraceae</taxon>
        <taxon>Asteroideae</taxon>
        <taxon>Anthemideae</taxon>
        <taxon>Anthemidinae</taxon>
        <taxon>Tanacetum</taxon>
    </lineage>
</organism>
<evidence type="ECO:0000256" key="1">
    <source>
        <dbReference type="ARBA" id="ARBA00022741"/>
    </source>
</evidence>
<reference evidence="4" key="2">
    <citation type="submission" date="2022-01" db="EMBL/GenBank/DDBJ databases">
        <authorList>
            <person name="Yamashiro T."/>
            <person name="Shiraishi A."/>
            <person name="Satake H."/>
            <person name="Nakayama K."/>
        </authorList>
    </citation>
    <scope>NUCLEOTIDE SEQUENCE</scope>
</reference>
<dbReference type="Proteomes" id="UP001151760">
    <property type="component" value="Unassembled WGS sequence"/>
</dbReference>
<evidence type="ECO:0000313" key="5">
    <source>
        <dbReference type="Proteomes" id="UP001151760"/>
    </source>
</evidence>
<name>A0ABQ5FCE9_9ASTR</name>
<sequence length="241" mass="27054">MRLVVQERIKDVVELLSGDRGNSDDCVKLPYQIGLEFVEAAWEASDKFSCKELGSYKSSVHRFNQISKCHQRLGTGLNWEVVKAEVACQKKLNSATKVRHSFNLDRGLEPKRNVTVCGSPLQETYNGRKLPKESDLNPGPKFLQSEEASCEIDEENKQVELTSEAKLADTDTLCDDDVLTVSTAVNIIVGYHIWVEDPGEAWIDGTVTKITGQEAEIKTFSLKKSIRDVGVPFTYNYHKKL</sequence>
<keyword evidence="2" id="KW-0067">ATP-binding</keyword>
<comment type="caution">
    <text evidence="4">The sequence shown here is derived from an EMBL/GenBank/DDBJ whole genome shotgun (WGS) entry which is preliminary data.</text>
</comment>
<keyword evidence="5" id="KW-1185">Reference proteome</keyword>
<evidence type="ECO:0000259" key="3">
    <source>
        <dbReference type="PROSITE" id="PS51844"/>
    </source>
</evidence>
<protein>
    <submittedName>
        <fullName evidence="4">Myosin family protein</fullName>
    </submittedName>
</protein>
<dbReference type="EMBL" id="BQNB010017185">
    <property type="protein sequence ID" value="GJT60277.1"/>
    <property type="molecule type" value="Genomic_DNA"/>
</dbReference>
<evidence type="ECO:0000313" key="4">
    <source>
        <dbReference type="EMBL" id="GJT60277.1"/>
    </source>
</evidence>
<keyword evidence="1" id="KW-0547">Nucleotide-binding</keyword>
<gene>
    <name evidence="4" type="ORF">Tco_1003810</name>
</gene>